<proteinExistence type="predicted"/>
<comment type="caution">
    <text evidence="9">The sequence shown here is derived from an EMBL/GenBank/DDBJ whole genome shotgun (WGS) entry which is preliminary data.</text>
</comment>
<organism evidence="9 10">
    <name type="scientific">Araneus ventricosus</name>
    <name type="common">Orbweaver spider</name>
    <name type="synonym">Epeira ventricosa</name>
    <dbReference type="NCBI Taxonomy" id="182803"/>
    <lineage>
        <taxon>Eukaryota</taxon>
        <taxon>Metazoa</taxon>
        <taxon>Ecdysozoa</taxon>
        <taxon>Arthropoda</taxon>
        <taxon>Chelicerata</taxon>
        <taxon>Arachnida</taxon>
        <taxon>Araneae</taxon>
        <taxon>Araneomorphae</taxon>
        <taxon>Entelegynae</taxon>
        <taxon>Araneoidea</taxon>
        <taxon>Araneidae</taxon>
        <taxon>Araneus</taxon>
    </lineage>
</organism>
<dbReference type="AlphaFoldDB" id="A0A4Y2CDN7"/>
<keyword evidence="6" id="KW-0675">Receptor</keyword>
<evidence type="ECO:0000256" key="5">
    <source>
        <dbReference type="ARBA" id="ARBA00023136"/>
    </source>
</evidence>
<dbReference type="Proteomes" id="UP000499080">
    <property type="component" value="Unassembled WGS sequence"/>
</dbReference>
<evidence type="ECO:0000256" key="4">
    <source>
        <dbReference type="ARBA" id="ARBA00022989"/>
    </source>
</evidence>
<evidence type="ECO:0000256" key="6">
    <source>
        <dbReference type="ARBA" id="ARBA00023170"/>
    </source>
</evidence>
<keyword evidence="10" id="KW-1185">Reference proteome</keyword>
<comment type="subcellular location">
    <subcellularLocation>
        <location evidence="1">Cell membrane</location>
        <topology evidence="1">Multi-pass membrane protein</topology>
    </subcellularLocation>
</comment>
<evidence type="ECO:0000313" key="9">
    <source>
        <dbReference type="EMBL" id="GBM02511.1"/>
    </source>
</evidence>
<dbReference type="EMBL" id="BGPR01000180">
    <property type="protein sequence ID" value="GBM02511.1"/>
    <property type="molecule type" value="Genomic_DNA"/>
</dbReference>
<evidence type="ECO:0000256" key="1">
    <source>
        <dbReference type="ARBA" id="ARBA00004651"/>
    </source>
</evidence>
<keyword evidence="5 8" id="KW-0472">Membrane</keyword>
<dbReference type="PANTHER" id="PTHR42643">
    <property type="entry name" value="IONOTROPIC RECEPTOR 20A-RELATED"/>
    <property type="match status" value="1"/>
</dbReference>
<evidence type="ECO:0000256" key="7">
    <source>
        <dbReference type="ARBA" id="ARBA00023180"/>
    </source>
</evidence>
<gene>
    <name evidence="9" type="ORF">AVEN_76543_1</name>
</gene>
<name>A0A4Y2CDN7_ARAVE</name>
<dbReference type="OrthoDB" id="6418026at2759"/>
<feature type="transmembrane region" description="Helical" evidence="8">
    <location>
        <begin position="23"/>
        <end position="45"/>
    </location>
</feature>
<keyword evidence="2" id="KW-1003">Cell membrane</keyword>
<dbReference type="InterPro" id="IPR052192">
    <property type="entry name" value="Insect_Ionotropic_Sensory_Rcpt"/>
</dbReference>
<keyword evidence="4 8" id="KW-1133">Transmembrane helix</keyword>
<sequence length="316" mass="36566">MEVCEKVEGRTLPNFLLIFSVRIFQVWIAVFATLVLVSLTSAFVYRRIREASDFKRMSYKYFWRYLADMFRQNPDEKYLLRGSNAHISILLPLLATLWIICIGLVMNAFQSLLVSKLTVKKSQPYVDTMADILKTDKTIPIVPVEIGIQDVLEGSGIRIYEEVWNKVKKNIWPGKYVFLDKTITAVQDGKYCIMHGHLILRNRLKDYFKKHSFCRLHISEHFFFPFPLLLAMNRRNPEIIFDRFNLGLTRLLGADISGRTFKAAAEVSNFCTSYSESQLKSLGIRNIYGVLLMWAAGLSISTLVLLCEIINKKYYS</sequence>
<feature type="transmembrane region" description="Helical" evidence="8">
    <location>
        <begin position="87"/>
        <end position="109"/>
    </location>
</feature>
<keyword evidence="7" id="KW-0325">Glycoprotein</keyword>
<evidence type="ECO:0000313" key="10">
    <source>
        <dbReference type="Proteomes" id="UP000499080"/>
    </source>
</evidence>
<reference evidence="9 10" key="1">
    <citation type="journal article" date="2019" name="Sci. Rep.">
        <title>Orb-weaving spider Araneus ventricosus genome elucidates the spidroin gene catalogue.</title>
        <authorList>
            <person name="Kono N."/>
            <person name="Nakamura H."/>
            <person name="Ohtoshi R."/>
            <person name="Moran D.A.P."/>
            <person name="Shinohara A."/>
            <person name="Yoshida Y."/>
            <person name="Fujiwara M."/>
            <person name="Mori M."/>
            <person name="Tomita M."/>
            <person name="Arakawa K."/>
        </authorList>
    </citation>
    <scope>NUCLEOTIDE SEQUENCE [LARGE SCALE GENOMIC DNA]</scope>
</reference>
<keyword evidence="3 8" id="KW-0812">Transmembrane</keyword>
<dbReference type="GO" id="GO:0005886">
    <property type="term" value="C:plasma membrane"/>
    <property type="evidence" value="ECO:0007669"/>
    <property type="project" value="UniProtKB-SubCell"/>
</dbReference>
<evidence type="ECO:0008006" key="11">
    <source>
        <dbReference type="Google" id="ProtNLM"/>
    </source>
</evidence>
<evidence type="ECO:0000256" key="3">
    <source>
        <dbReference type="ARBA" id="ARBA00022692"/>
    </source>
</evidence>
<accession>A0A4Y2CDN7</accession>
<dbReference type="PANTHER" id="PTHR42643:SF24">
    <property type="entry name" value="IONOTROPIC RECEPTOR 60A"/>
    <property type="match status" value="1"/>
</dbReference>
<protein>
    <recommendedName>
        <fullName evidence="11">Ionotropic glutamate receptor C-terminal domain-containing protein</fullName>
    </recommendedName>
</protein>
<evidence type="ECO:0000256" key="2">
    <source>
        <dbReference type="ARBA" id="ARBA00022475"/>
    </source>
</evidence>
<evidence type="ECO:0000256" key="8">
    <source>
        <dbReference type="SAM" id="Phobius"/>
    </source>
</evidence>
<feature type="transmembrane region" description="Helical" evidence="8">
    <location>
        <begin position="287"/>
        <end position="310"/>
    </location>
</feature>